<dbReference type="OrthoDB" id="3797255at2759"/>
<gene>
    <name evidence="1" type="ORF">B0J11DRAFT_601674</name>
</gene>
<comment type="caution">
    <text evidence="1">The sequence shown here is derived from an EMBL/GenBank/DDBJ whole genome shotgun (WGS) entry which is preliminary data.</text>
</comment>
<sequence length="481" mass="55986">MDILDDEDVIYITIRGESDEDCGNNCPTYWQSVDGEQNIQDPELENDNEDAQQLNSDFSSNFARLSIRQARDKLNTTLHIEPGSLTARKPKYFLAKRGAPKIDKICGNVVPHHTNPGIMFPLIEISTGTYPNNKKVEKNYNAVYDFKQPLKPNEKEWFELDNIKQRVTQRDSKGNKRGYAVEHILEWHLLGSFFQKDKDNGINSRCATVQHYFNTPVDIDTKVPTKNGGDDDDDEDETTFHKMGRMEAIKWIATQYPGTSSHSPFEYEFVILEEGMNGRKKMVWEEGTSVVKKPTLGSDGLPSWKNKENSFTMEMLTENRAYDPEDKDVSHYKENEGYQGAIHQFRQLLGVYTYLGLEEINTIFLAQVKRVAEAFEYLEKDVLPKVDFSPLPPYQYQGFKKQWMDHIEERYKEGKQKIENWMTKWEPEIKKLADGSRPGYSKRDIEKKDMCSKATDQEIKERAERLLKVYKDRKEWVVDFS</sequence>
<accession>A0A9P9CXM3</accession>
<dbReference type="AlphaFoldDB" id="A0A9P9CXM3"/>
<dbReference type="EMBL" id="JAGMWT010000032">
    <property type="protein sequence ID" value="KAH7109470.1"/>
    <property type="molecule type" value="Genomic_DNA"/>
</dbReference>
<keyword evidence="2" id="KW-1185">Reference proteome</keyword>
<protein>
    <submittedName>
        <fullName evidence="1">Uncharacterized protein</fullName>
    </submittedName>
</protein>
<name>A0A9P9CXM3_9PLEO</name>
<dbReference type="Proteomes" id="UP000700596">
    <property type="component" value="Unassembled WGS sequence"/>
</dbReference>
<organism evidence="1 2">
    <name type="scientific">Dendryphion nanum</name>
    <dbReference type="NCBI Taxonomy" id="256645"/>
    <lineage>
        <taxon>Eukaryota</taxon>
        <taxon>Fungi</taxon>
        <taxon>Dikarya</taxon>
        <taxon>Ascomycota</taxon>
        <taxon>Pezizomycotina</taxon>
        <taxon>Dothideomycetes</taxon>
        <taxon>Pleosporomycetidae</taxon>
        <taxon>Pleosporales</taxon>
        <taxon>Torulaceae</taxon>
        <taxon>Dendryphion</taxon>
    </lineage>
</organism>
<evidence type="ECO:0000313" key="1">
    <source>
        <dbReference type="EMBL" id="KAH7109470.1"/>
    </source>
</evidence>
<evidence type="ECO:0000313" key="2">
    <source>
        <dbReference type="Proteomes" id="UP000700596"/>
    </source>
</evidence>
<reference evidence="1" key="1">
    <citation type="journal article" date="2021" name="Nat. Commun.">
        <title>Genetic determinants of endophytism in the Arabidopsis root mycobiome.</title>
        <authorList>
            <person name="Mesny F."/>
            <person name="Miyauchi S."/>
            <person name="Thiergart T."/>
            <person name="Pickel B."/>
            <person name="Atanasova L."/>
            <person name="Karlsson M."/>
            <person name="Huettel B."/>
            <person name="Barry K.W."/>
            <person name="Haridas S."/>
            <person name="Chen C."/>
            <person name="Bauer D."/>
            <person name="Andreopoulos W."/>
            <person name="Pangilinan J."/>
            <person name="LaButti K."/>
            <person name="Riley R."/>
            <person name="Lipzen A."/>
            <person name="Clum A."/>
            <person name="Drula E."/>
            <person name="Henrissat B."/>
            <person name="Kohler A."/>
            <person name="Grigoriev I.V."/>
            <person name="Martin F.M."/>
            <person name="Hacquard S."/>
        </authorList>
    </citation>
    <scope>NUCLEOTIDE SEQUENCE</scope>
    <source>
        <strain evidence="1">MPI-CAGE-CH-0243</strain>
    </source>
</reference>
<proteinExistence type="predicted"/>